<name>A0A645FJ98_9ZZZZ</name>
<protein>
    <recommendedName>
        <fullName evidence="2">SMP-30/Gluconolactonase/LRE-like region domain-containing protein</fullName>
    </recommendedName>
</protein>
<sequence>MDPDGTLYASGIGGGVFRRKAGKTAFESFSAGLPEKNLNVYRVVRSPDDSLYATVTARWEAEKQNALPGGVFRYDETTAAWRKLPLPPEVIYPVNLGFSDDGSELLIACFQQWRERRRTGTGAYASPGLWRSGADGKNAKKLLDQVPVFEAKFIPGASGEILAGTVGWGLLRGGDGGFRRVPGCPPGSVHNVVFDPADPATVYLTTFGQGIWKGSL</sequence>
<comment type="caution">
    <text evidence="1">The sequence shown here is derived from an EMBL/GenBank/DDBJ whole genome shotgun (WGS) entry which is preliminary data.</text>
</comment>
<proteinExistence type="predicted"/>
<gene>
    <name evidence="1" type="ORF">SDC9_161040</name>
</gene>
<organism evidence="1">
    <name type="scientific">bioreactor metagenome</name>
    <dbReference type="NCBI Taxonomy" id="1076179"/>
    <lineage>
        <taxon>unclassified sequences</taxon>
        <taxon>metagenomes</taxon>
        <taxon>ecological metagenomes</taxon>
    </lineage>
</organism>
<reference evidence="1" key="1">
    <citation type="submission" date="2019-08" db="EMBL/GenBank/DDBJ databases">
        <authorList>
            <person name="Kucharzyk K."/>
            <person name="Murdoch R.W."/>
            <person name="Higgins S."/>
            <person name="Loffler F."/>
        </authorList>
    </citation>
    <scope>NUCLEOTIDE SEQUENCE</scope>
</reference>
<dbReference type="Gene3D" id="2.130.10.10">
    <property type="entry name" value="YVTN repeat-like/Quinoprotein amine dehydrogenase"/>
    <property type="match status" value="1"/>
</dbReference>
<dbReference type="InterPro" id="IPR015943">
    <property type="entry name" value="WD40/YVTN_repeat-like_dom_sf"/>
</dbReference>
<evidence type="ECO:0008006" key="2">
    <source>
        <dbReference type="Google" id="ProtNLM"/>
    </source>
</evidence>
<evidence type="ECO:0000313" key="1">
    <source>
        <dbReference type="EMBL" id="MPN13716.1"/>
    </source>
</evidence>
<accession>A0A645FJ98</accession>
<dbReference type="EMBL" id="VSSQ01060260">
    <property type="protein sequence ID" value="MPN13716.1"/>
    <property type="molecule type" value="Genomic_DNA"/>
</dbReference>
<dbReference type="SUPFAM" id="SSF63829">
    <property type="entry name" value="Calcium-dependent phosphotriesterase"/>
    <property type="match status" value="1"/>
</dbReference>
<dbReference type="AlphaFoldDB" id="A0A645FJ98"/>